<dbReference type="InterPro" id="IPR031316">
    <property type="entry name" value="FlgM_C"/>
</dbReference>
<evidence type="ECO:0000256" key="9">
    <source>
        <dbReference type="SAM" id="MobiDB-lite"/>
    </source>
</evidence>
<feature type="region of interest" description="Disordered" evidence="9">
    <location>
        <begin position="1"/>
        <end position="38"/>
    </location>
</feature>
<evidence type="ECO:0000313" key="12">
    <source>
        <dbReference type="Proteomes" id="UP000776983"/>
    </source>
</evidence>
<name>A0ABS8C9V1_9BURK</name>
<evidence type="ECO:0000256" key="4">
    <source>
        <dbReference type="ARBA" id="ARBA00022795"/>
    </source>
</evidence>
<evidence type="ECO:0000256" key="7">
    <source>
        <dbReference type="ARBA" id="ARBA00024739"/>
    </source>
</evidence>
<evidence type="ECO:0000313" key="11">
    <source>
        <dbReference type="EMBL" id="MCB5362811.1"/>
    </source>
</evidence>
<dbReference type="EMBL" id="JACDXW010000002">
    <property type="protein sequence ID" value="MCB5362811.1"/>
    <property type="molecule type" value="Genomic_DNA"/>
</dbReference>
<organism evidence="11 12">
    <name type="scientific">Mesopusillimonas faecipullorum</name>
    <dbReference type="NCBI Taxonomy" id="2755040"/>
    <lineage>
        <taxon>Bacteria</taxon>
        <taxon>Pseudomonadati</taxon>
        <taxon>Pseudomonadota</taxon>
        <taxon>Betaproteobacteria</taxon>
        <taxon>Burkholderiales</taxon>
        <taxon>Alcaligenaceae</taxon>
        <taxon>Mesopusillimonas</taxon>
    </lineage>
</organism>
<dbReference type="InterPro" id="IPR007412">
    <property type="entry name" value="FlgM"/>
</dbReference>
<keyword evidence="3" id="KW-0678">Repressor</keyword>
<keyword evidence="12" id="KW-1185">Reference proteome</keyword>
<proteinExistence type="inferred from homology"/>
<dbReference type="NCBIfam" id="TIGR03824">
    <property type="entry name" value="FlgM_jcvi"/>
    <property type="match status" value="1"/>
</dbReference>
<dbReference type="RefSeq" id="WP_226953057.1">
    <property type="nucleotide sequence ID" value="NZ_JACDXW010000002.1"/>
</dbReference>
<evidence type="ECO:0000256" key="2">
    <source>
        <dbReference type="ARBA" id="ARBA00017823"/>
    </source>
</evidence>
<keyword evidence="11" id="KW-0966">Cell projection</keyword>
<sequence length="92" mass="9517">MKISSSSPHAKLAALSTARESRAQASSSQPAAGQAVDLSDTARQLSALSSGAHDVDMQKVQAIRDAIASGQLKIDTSRIADSLLASARELLK</sequence>
<evidence type="ECO:0000256" key="8">
    <source>
        <dbReference type="ARBA" id="ARBA00030117"/>
    </source>
</evidence>
<protein>
    <recommendedName>
        <fullName evidence="2">Negative regulator of flagellin synthesis</fullName>
    </recommendedName>
    <alternativeName>
        <fullName evidence="8">Anti-sigma-28 factor</fullName>
    </alternativeName>
</protein>
<keyword evidence="4" id="KW-1005">Bacterial flagellum biogenesis</keyword>
<comment type="caution">
    <text evidence="11">The sequence shown here is derived from an EMBL/GenBank/DDBJ whole genome shotgun (WGS) entry which is preliminary data.</text>
</comment>
<reference evidence="11 12" key="1">
    <citation type="submission" date="2020-07" db="EMBL/GenBank/DDBJ databases">
        <title>Pusillimonas sp. nov., isolated from poultry manure in Taiwan.</title>
        <authorList>
            <person name="Lin S.-Y."/>
            <person name="Tang Y.-S."/>
            <person name="Young C.-C."/>
        </authorList>
    </citation>
    <scope>NUCLEOTIDE SEQUENCE [LARGE SCALE GENOMIC DNA]</scope>
    <source>
        <strain evidence="11 12">CC-YST705</strain>
    </source>
</reference>
<comment type="similarity">
    <text evidence="1">Belongs to the FlgM family.</text>
</comment>
<dbReference type="SUPFAM" id="SSF101498">
    <property type="entry name" value="Anti-sigma factor FlgM"/>
    <property type="match status" value="1"/>
</dbReference>
<keyword evidence="11" id="KW-0282">Flagellum</keyword>
<evidence type="ECO:0000256" key="6">
    <source>
        <dbReference type="ARBA" id="ARBA00023163"/>
    </source>
</evidence>
<evidence type="ECO:0000256" key="5">
    <source>
        <dbReference type="ARBA" id="ARBA00023015"/>
    </source>
</evidence>
<evidence type="ECO:0000256" key="1">
    <source>
        <dbReference type="ARBA" id="ARBA00005322"/>
    </source>
</evidence>
<dbReference type="Pfam" id="PF04316">
    <property type="entry name" value="FlgM"/>
    <property type="match status" value="1"/>
</dbReference>
<dbReference type="Proteomes" id="UP000776983">
    <property type="component" value="Unassembled WGS sequence"/>
</dbReference>
<evidence type="ECO:0000259" key="10">
    <source>
        <dbReference type="Pfam" id="PF04316"/>
    </source>
</evidence>
<comment type="function">
    <text evidence="7">Responsible for the coupling of flagellin expression to flagellar assembly by preventing expression of the flagellin genes when a component of the middle class of proteins is defective. It negatively regulates flagellar genes by inhibiting the activity of FliA by directly binding to FliA.</text>
</comment>
<gene>
    <name evidence="11" type="primary">flgM</name>
    <name evidence="11" type="ORF">H0484_03455</name>
</gene>
<dbReference type="InterPro" id="IPR035890">
    <property type="entry name" value="Anti-sigma-28_factor_FlgM_sf"/>
</dbReference>
<evidence type="ECO:0000256" key="3">
    <source>
        <dbReference type="ARBA" id="ARBA00022491"/>
    </source>
</evidence>
<keyword evidence="11" id="KW-0969">Cilium</keyword>
<keyword evidence="6" id="KW-0804">Transcription</keyword>
<keyword evidence="5" id="KW-0805">Transcription regulation</keyword>
<feature type="domain" description="Anti-sigma-28 factor FlgM C-terminal" evidence="10">
    <location>
        <begin position="36"/>
        <end position="84"/>
    </location>
</feature>
<accession>A0ABS8C9V1</accession>
<feature type="compositionally biased region" description="Low complexity" evidence="9">
    <location>
        <begin position="23"/>
        <end position="35"/>
    </location>
</feature>